<comment type="caution">
    <text evidence="2">The sequence shown here is derived from an EMBL/GenBank/DDBJ whole genome shotgun (WGS) entry which is preliminary data.</text>
</comment>
<dbReference type="Proteomes" id="UP000247689">
    <property type="component" value="Unassembled WGS sequence"/>
</dbReference>
<organism evidence="2 3">
    <name type="scientific">Kangiella spongicola</name>
    <dbReference type="NCBI Taxonomy" id="796379"/>
    <lineage>
        <taxon>Bacteria</taxon>
        <taxon>Pseudomonadati</taxon>
        <taxon>Pseudomonadota</taxon>
        <taxon>Gammaproteobacteria</taxon>
        <taxon>Kangiellales</taxon>
        <taxon>Kangiellaceae</taxon>
        <taxon>Kangiella</taxon>
    </lineage>
</organism>
<reference evidence="2 3" key="1">
    <citation type="submission" date="2018-05" db="EMBL/GenBank/DDBJ databases">
        <title>Kangiella spongicola genome sequence.</title>
        <authorList>
            <person name="Maclea K.S."/>
            <person name="Goen A.E."/>
            <person name="Kelley C."/>
            <person name="Underriner A."/>
            <person name="Silverwood T."/>
            <person name="Trachtenberg A.M."/>
        </authorList>
    </citation>
    <scope>NUCLEOTIDE SEQUENCE [LARGE SCALE GENOMIC DNA]</scope>
    <source>
        <strain evidence="2 3">ATCC BAA-2076</strain>
    </source>
</reference>
<keyword evidence="1" id="KW-0812">Transmembrane</keyword>
<keyword evidence="1" id="KW-1133">Transmembrane helix</keyword>
<dbReference type="RefSeq" id="WP_110201798.1">
    <property type="nucleotide sequence ID" value="NZ_QICH01000003.1"/>
</dbReference>
<name>A0A318D4W8_9GAMM</name>
<protein>
    <submittedName>
        <fullName evidence="2">Uncharacterized protein</fullName>
    </submittedName>
</protein>
<keyword evidence="3" id="KW-1185">Reference proteome</keyword>
<evidence type="ECO:0000256" key="1">
    <source>
        <dbReference type="SAM" id="Phobius"/>
    </source>
</evidence>
<keyword evidence="1" id="KW-0472">Membrane</keyword>
<evidence type="ECO:0000313" key="3">
    <source>
        <dbReference type="Proteomes" id="UP000247689"/>
    </source>
</evidence>
<accession>A0A318D4W8</accession>
<proteinExistence type="predicted"/>
<evidence type="ECO:0000313" key="2">
    <source>
        <dbReference type="EMBL" id="PXF62898.1"/>
    </source>
</evidence>
<gene>
    <name evidence="2" type="ORF">DL796_11355</name>
</gene>
<feature type="transmembrane region" description="Helical" evidence="1">
    <location>
        <begin position="55"/>
        <end position="76"/>
    </location>
</feature>
<dbReference type="EMBL" id="QICH01000003">
    <property type="protein sequence ID" value="PXF62898.1"/>
    <property type="molecule type" value="Genomic_DNA"/>
</dbReference>
<dbReference type="OrthoDB" id="9886571at2"/>
<dbReference type="AlphaFoldDB" id="A0A318D4W8"/>
<sequence>MNKQTENELRSKLKTELLNSTVCQPSPEQDAVFQTNLEQFIAKEPARKRFSKPTWHIAAVFLITIGFAAVITQNYFGIGSVGSDDLSSKPSMSISELITASNELEAEIAKIQTSHNNTLPYIEILKIREDIGELDDAINQFYQSGQVSSKNDIQALWYKRLEMTKQLKGLYTNQYVMARI</sequence>